<dbReference type="EMBL" id="CP072384">
    <property type="protein sequence ID" value="QUC07940.1"/>
    <property type="molecule type" value="Genomic_DNA"/>
</dbReference>
<sequence>MKRTIRTEELLDEIENANNGEGPDPIATITDPALIEVYKALLGIKAAENRLDTAVQHARTAGCSWQAIGDIIGMTRQGAMKRFAA</sequence>
<gene>
    <name evidence="1" type="ORF">J5A65_13655</name>
</gene>
<evidence type="ECO:0000313" key="1">
    <source>
        <dbReference type="EMBL" id="QUC07940.1"/>
    </source>
</evidence>
<keyword evidence="2" id="KW-1185">Reference proteome</keyword>
<proteinExistence type="predicted"/>
<reference evidence="1 2" key="1">
    <citation type="submission" date="2021-03" db="EMBL/GenBank/DDBJ databases">
        <title>Human Oral Microbial Genomes.</title>
        <authorList>
            <person name="Johnston C.D."/>
            <person name="Chen T."/>
            <person name="Dewhirst F.E."/>
        </authorList>
    </citation>
    <scope>NUCLEOTIDE SEQUENCE [LARGE SCALE GENOMIC DNA]</scope>
    <source>
        <strain evidence="1 2">DSMZ 100122</strain>
    </source>
</reference>
<name>A0ABX7Y418_9ACTN</name>
<dbReference type="RefSeq" id="WP_212323228.1">
    <property type="nucleotide sequence ID" value="NZ_AP024463.1"/>
</dbReference>
<dbReference type="Proteomes" id="UP000678513">
    <property type="component" value="Chromosome"/>
</dbReference>
<organism evidence="1 2">
    <name type="scientific">Arachnia rubra</name>
    <dbReference type="NCBI Taxonomy" id="1547448"/>
    <lineage>
        <taxon>Bacteria</taxon>
        <taxon>Bacillati</taxon>
        <taxon>Actinomycetota</taxon>
        <taxon>Actinomycetes</taxon>
        <taxon>Propionibacteriales</taxon>
        <taxon>Propionibacteriaceae</taxon>
        <taxon>Arachnia</taxon>
    </lineage>
</organism>
<accession>A0ABX7Y418</accession>
<evidence type="ECO:0000313" key="2">
    <source>
        <dbReference type="Proteomes" id="UP000678513"/>
    </source>
</evidence>
<protein>
    <submittedName>
        <fullName evidence="1">Uncharacterized protein</fullName>
    </submittedName>
</protein>